<name>A0A7S4GK34_9EUGL</name>
<reference evidence="1" key="1">
    <citation type="submission" date="2021-01" db="EMBL/GenBank/DDBJ databases">
        <authorList>
            <person name="Corre E."/>
            <person name="Pelletier E."/>
            <person name="Niang G."/>
            <person name="Scheremetjew M."/>
            <person name="Finn R."/>
            <person name="Kale V."/>
            <person name="Holt S."/>
            <person name="Cochrane G."/>
            <person name="Meng A."/>
            <person name="Brown T."/>
            <person name="Cohen L."/>
        </authorList>
    </citation>
    <scope>NUCLEOTIDE SEQUENCE</scope>
    <source>
        <strain evidence="1">CCMP1594</strain>
    </source>
</reference>
<proteinExistence type="predicted"/>
<sequence length="106" mass="11317">MPPAGNLWHLVSSCAPLPTRGRRIGTSQDIDQHCTTFMAAPVSKNAPMACEMGCHLLPPKKTKKNMLHICYGAPAMQAMEDRKPTGGCNGIGDGLEVILEVALEMG</sequence>
<dbReference type="EMBL" id="HBJA01147558">
    <property type="protein sequence ID" value="CAE0839369.1"/>
    <property type="molecule type" value="Transcribed_RNA"/>
</dbReference>
<evidence type="ECO:0000313" key="1">
    <source>
        <dbReference type="EMBL" id="CAE0839369.1"/>
    </source>
</evidence>
<protein>
    <submittedName>
        <fullName evidence="1">Uncharacterized protein</fullName>
    </submittedName>
</protein>
<organism evidence="1">
    <name type="scientific">Eutreptiella gymnastica</name>
    <dbReference type="NCBI Taxonomy" id="73025"/>
    <lineage>
        <taxon>Eukaryota</taxon>
        <taxon>Discoba</taxon>
        <taxon>Euglenozoa</taxon>
        <taxon>Euglenida</taxon>
        <taxon>Spirocuta</taxon>
        <taxon>Euglenophyceae</taxon>
        <taxon>Eutreptiales</taxon>
        <taxon>Eutreptiaceae</taxon>
        <taxon>Eutreptiella</taxon>
    </lineage>
</organism>
<accession>A0A7S4GK34</accession>
<dbReference type="AlphaFoldDB" id="A0A7S4GK34"/>
<gene>
    <name evidence="1" type="ORF">EGYM00163_LOCUS50741</name>
</gene>